<protein>
    <submittedName>
        <fullName evidence="10">Isovaleryl-CoA dehydrogenase</fullName>
    </submittedName>
</protein>
<dbReference type="InterPro" id="IPR006091">
    <property type="entry name" value="Acyl-CoA_Oxase/DH_mid-dom"/>
</dbReference>
<evidence type="ECO:0000259" key="9">
    <source>
        <dbReference type="Pfam" id="PF02771"/>
    </source>
</evidence>
<dbReference type="Pfam" id="PF00441">
    <property type="entry name" value="Acyl-CoA_dh_1"/>
    <property type="match status" value="1"/>
</dbReference>
<evidence type="ECO:0000313" key="11">
    <source>
        <dbReference type="Proteomes" id="UP000199251"/>
    </source>
</evidence>
<dbReference type="PANTHER" id="PTHR43884:SF20">
    <property type="entry name" value="ACYL-COA DEHYDROGENASE FADE28"/>
    <property type="match status" value="1"/>
</dbReference>
<comment type="similarity">
    <text evidence="2 6">Belongs to the acyl-CoA dehydrogenase family.</text>
</comment>
<keyword evidence="4 6" id="KW-0274">FAD</keyword>
<dbReference type="InterPro" id="IPR009100">
    <property type="entry name" value="AcylCoA_DH/oxidase_NM_dom_sf"/>
</dbReference>
<dbReference type="Gene3D" id="1.10.540.10">
    <property type="entry name" value="Acyl-CoA dehydrogenase/oxidase, N-terminal domain"/>
    <property type="match status" value="1"/>
</dbReference>
<evidence type="ECO:0000313" key="10">
    <source>
        <dbReference type="EMBL" id="CQD23878.1"/>
    </source>
</evidence>
<dbReference type="EMBL" id="CTEE01000002">
    <property type="protein sequence ID" value="CQD23878.1"/>
    <property type="molecule type" value="Genomic_DNA"/>
</dbReference>
<dbReference type="PANTHER" id="PTHR43884">
    <property type="entry name" value="ACYL-COA DEHYDROGENASE"/>
    <property type="match status" value="1"/>
</dbReference>
<dbReference type="RefSeq" id="WP_139043371.1">
    <property type="nucleotide sequence ID" value="NZ_CTEE01000002.1"/>
</dbReference>
<comment type="cofactor">
    <cofactor evidence="1 6">
        <name>FAD</name>
        <dbReference type="ChEBI" id="CHEBI:57692"/>
    </cofactor>
</comment>
<evidence type="ECO:0000256" key="2">
    <source>
        <dbReference type="ARBA" id="ARBA00009347"/>
    </source>
</evidence>
<dbReference type="GO" id="GO:0003995">
    <property type="term" value="F:acyl-CoA dehydrogenase activity"/>
    <property type="evidence" value="ECO:0007669"/>
    <property type="project" value="TreeGrafter"/>
</dbReference>
<dbReference type="Gene3D" id="1.20.140.10">
    <property type="entry name" value="Butyryl-CoA Dehydrogenase, subunit A, domain 3"/>
    <property type="match status" value="1"/>
</dbReference>
<dbReference type="OrthoDB" id="3205875at2"/>
<dbReference type="Pfam" id="PF02770">
    <property type="entry name" value="Acyl-CoA_dh_M"/>
    <property type="match status" value="1"/>
</dbReference>
<dbReference type="CDD" id="cd00567">
    <property type="entry name" value="ACAD"/>
    <property type="match status" value="1"/>
</dbReference>
<dbReference type="Pfam" id="PF02771">
    <property type="entry name" value="Acyl-CoA_dh_N"/>
    <property type="match status" value="1"/>
</dbReference>
<feature type="domain" description="Acyl-CoA dehydrogenase/oxidase N-terminal" evidence="9">
    <location>
        <begin position="9"/>
        <end position="122"/>
    </location>
</feature>
<dbReference type="STRING" id="141349.BN1232_05907"/>
<dbReference type="SUPFAM" id="SSF56645">
    <property type="entry name" value="Acyl-CoA dehydrogenase NM domain-like"/>
    <property type="match status" value="1"/>
</dbReference>
<dbReference type="FunFam" id="1.20.140.10:FF:000001">
    <property type="entry name" value="Acyl-CoA dehydrogenase"/>
    <property type="match status" value="1"/>
</dbReference>
<dbReference type="SUPFAM" id="SSF47203">
    <property type="entry name" value="Acyl-CoA dehydrogenase C-terminal domain-like"/>
    <property type="match status" value="1"/>
</dbReference>
<evidence type="ECO:0000256" key="4">
    <source>
        <dbReference type="ARBA" id="ARBA00022827"/>
    </source>
</evidence>
<evidence type="ECO:0000256" key="6">
    <source>
        <dbReference type="RuleBase" id="RU362125"/>
    </source>
</evidence>
<sequence length="382" mass="41438">MLTFRGNLTPEQSAFVEAVDGFCQRECPPHRLRELTKGGTVAHNDELYGKLAGTGWLGLTIPEEYGGAGGTLSEVALLTERLAYHRVPVGGYLTTVITLQALVKYGSEEQKRAVLPALAGGDILSIAITEPDTGSDAAAVKTRARKVGTRWQLNGEKTFTSNANHARWVLVVTRTNTEVPKHQGLSLFLLPMDRRGISFERLDMLGHIDTNITRYVDVDAGDDEIVGGLDQGWRVLVRGLNSERLIIAAEALGLGQRAFDDTLRYVKERRQFGQPIGRFQALQHGLAESAGKLLSTRLLVDHTAALLSSGEPAPGEASITKLQATETAKEVALQGMQFMGGMGYSMESEMQSYVRDTLVMTIFGGTSQIQKNIIAAQLGLAD</sequence>
<evidence type="ECO:0000259" key="7">
    <source>
        <dbReference type="Pfam" id="PF00441"/>
    </source>
</evidence>
<evidence type="ECO:0000256" key="3">
    <source>
        <dbReference type="ARBA" id="ARBA00022630"/>
    </source>
</evidence>
<accession>A0A0E4H2V5</accession>
<evidence type="ECO:0000259" key="8">
    <source>
        <dbReference type="Pfam" id="PF02770"/>
    </source>
</evidence>
<dbReference type="GO" id="GO:0050660">
    <property type="term" value="F:flavin adenine dinucleotide binding"/>
    <property type="evidence" value="ECO:0007669"/>
    <property type="project" value="InterPro"/>
</dbReference>
<evidence type="ECO:0000256" key="1">
    <source>
        <dbReference type="ARBA" id="ARBA00001974"/>
    </source>
</evidence>
<feature type="domain" description="Acyl-CoA oxidase/dehydrogenase middle" evidence="8">
    <location>
        <begin position="126"/>
        <end position="210"/>
    </location>
</feature>
<gene>
    <name evidence="10" type="ORF">BN1232_05907</name>
</gene>
<dbReference type="InterPro" id="IPR037069">
    <property type="entry name" value="AcylCoA_DH/ox_N_sf"/>
</dbReference>
<dbReference type="InterPro" id="IPR009075">
    <property type="entry name" value="AcylCo_DH/oxidase_C"/>
</dbReference>
<dbReference type="InterPro" id="IPR013786">
    <property type="entry name" value="AcylCoA_DH/ox_N"/>
</dbReference>
<dbReference type="AlphaFoldDB" id="A0A0E4H2V5"/>
<dbReference type="Proteomes" id="UP000199251">
    <property type="component" value="Unassembled WGS sequence"/>
</dbReference>
<dbReference type="PIRSF" id="PIRSF016578">
    <property type="entry name" value="HsaA"/>
    <property type="match status" value="1"/>
</dbReference>
<keyword evidence="3 6" id="KW-0285">Flavoprotein</keyword>
<dbReference type="InterPro" id="IPR036250">
    <property type="entry name" value="AcylCo_DH-like_C"/>
</dbReference>
<dbReference type="InterPro" id="IPR046373">
    <property type="entry name" value="Acyl-CoA_Oxase/DH_mid-dom_sf"/>
</dbReference>
<feature type="domain" description="Acyl-CoA dehydrogenase/oxidase C-terminal" evidence="7">
    <location>
        <begin position="230"/>
        <end position="378"/>
    </location>
</feature>
<dbReference type="Gene3D" id="2.40.110.10">
    <property type="entry name" value="Butyryl-CoA Dehydrogenase, subunit A, domain 2"/>
    <property type="match status" value="1"/>
</dbReference>
<organism evidence="10 11">
    <name type="scientific">Mycobacterium lentiflavum</name>
    <dbReference type="NCBI Taxonomy" id="141349"/>
    <lineage>
        <taxon>Bacteria</taxon>
        <taxon>Bacillati</taxon>
        <taxon>Actinomycetota</taxon>
        <taxon>Actinomycetes</taxon>
        <taxon>Mycobacteriales</taxon>
        <taxon>Mycobacteriaceae</taxon>
        <taxon>Mycobacterium</taxon>
        <taxon>Mycobacterium simiae complex</taxon>
    </lineage>
</organism>
<proteinExistence type="inferred from homology"/>
<keyword evidence="5 6" id="KW-0560">Oxidoreductase</keyword>
<evidence type="ECO:0000256" key="5">
    <source>
        <dbReference type="ARBA" id="ARBA00023002"/>
    </source>
</evidence>
<reference evidence="10 11" key="1">
    <citation type="submission" date="2015-03" db="EMBL/GenBank/DDBJ databases">
        <authorList>
            <person name="Urmite Genomes"/>
        </authorList>
    </citation>
    <scope>NUCLEOTIDE SEQUENCE [LARGE SCALE GENOMIC DNA]</scope>
    <source>
        <strain evidence="10 11">CSUR P1491</strain>
    </source>
</reference>
<name>A0A0E4H2V5_MYCLN</name>